<dbReference type="InterPro" id="IPR000719">
    <property type="entry name" value="Prot_kinase_dom"/>
</dbReference>
<dbReference type="Proteomes" id="UP001187192">
    <property type="component" value="Unassembled WGS sequence"/>
</dbReference>
<evidence type="ECO:0000313" key="3">
    <source>
        <dbReference type="EMBL" id="GMN24907.1"/>
    </source>
</evidence>
<feature type="region of interest" description="Disordered" evidence="1">
    <location>
        <begin position="58"/>
        <end position="94"/>
    </location>
</feature>
<dbReference type="SUPFAM" id="SSF56112">
    <property type="entry name" value="Protein kinase-like (PK-like)"/>
    <property type="match status" value="1"/>
</dbReference>
<dbReference type="Pfam" id="PF00069">
    <property type="entry name" value="Pkinase"/>
    <property type="match status" value="1"/>
</dbReference>
<organism evidence="3 4">
    <name type="scientific">Ficus carica</name>
    <name type="common">Common fig</name>
    <dbReference type="NCBI Taxonomy" id="3494"/>
    <lineage>
        <taxon>Eukaryota</taxon>
        <taxon>Viridiplantae</taxon>
        <taxon>Streptophyta</taxon>
        <taxon>Embryophyta</taxon>
        <taxon>Tracheophyta</taxon>
        <taxon>Spermatophyta</taxon>
        <taxon>Magnoliopsida</taxon>
        <taxon>eudicotyledons</taxon>
        <taxon>Gunneridae</taxon>
        <taxon>Pentapetalae</taxon>
        <taxon>rosids</taxon>
        <taxon>fabids</taxon>
        <taxon>Rosales</taxon>
        <taxon>Moraceae</taxon>
        <taxon>Ficeae</taxon>
        <taxon>Ficus</taxon>
    </lineage>
</organism>
<dbReference type="InterPro" id="IPR011009">
    <property type="entry name" value="Kinase-like_dom_sf"/>
</dbReference>
<dbReference type="Gene3D" id="1.10.510.10">
    <property type="entry name" value="Transferase(Phosphotransferase) domain 1"/>
    <property type="match status" value="1"/>
</dbReference>
<feature type="domain" description="Protein kinase" evidence="2">
    <location>
        <begin position="1"/>
        <end position="223"/>
    </location>
</feature>
<comment type="caution">
    <text evidence="3">The sequence shown here is derived from an EMBL/GenBank/DDBJ whole genome shotgun (WGS) entry which is preliminary data.</text>
</comment>
<dbReference type="GO" id="GO:0005524">
    <property type="term" value="F:ATP binding"/>
    <property type="evidence" value="ECO:0007669"/>
    <property type="project" value="InterPro"/>
</dbReference>
<accession>A0AA87YWX4</accession>
<dbReference type="PANTHER" id="PTHR46863:SF1">
    <property type="entry name" value="PROTEIN KINASE SUPERFAMILY PROTEIN"/>
    <property type="match status" value="1"/>
</dbReference>
<sequence length="245" mass="27237">MQIATDLAHGLDYIHNKTGLSINLVHNHIKSSSVVVTEPSFKAKICHFGAAQLCGETDVRSPSPISKGEITEISDDDDDDDESDSKLKNSRDLKRMGSGRMQFQGVMGYMSPEFQSSGVATQESDVFAFGVVILELLSGDEPLKYKFDKSKREFVKTSLIESAKWALEGGGRIRQWMDRRLRDSFPVDVAEKLTRVALECVHVEPDKRPNMGRVAGKVSKLYLESKTWSDNLTLPTDISVSLAPR</sequence>
<keyword evidence="4" id="KW-1185">Reference proteome</keyword>
<evidence type="ECO:0000256" key="1">
    <source>
        <dbReference type="SAM" id="MobiDB-lite"/>
    </source>
</evidence>
<dbReference type="GO" id="GO:0004672">
    <property type="term" value="F:protein kinase activity"/>
    <property type="evidence" value="ECO:0007669"/>
    <property type="project" value="InterPro"/>
</dbReference>
<name>A0AA87YWX4_FICCA</name>
<dbReference type="PANTHER" id="PTHR46863">
    <property type="entry name" value="OS09G0572100 PROTEIN"/>
    <property type="match status" value="1"/>
</dbReference>
<proteinExistence type="predicted"/>
<evidence type="ECO:0000313" key="4">
    <source>
        <dbReference type="Proteomes" id="UP001187192"/>
    </source>
</evidence>
<evidence type="ECO:0000259" key="2">
    <source>
        <dbReference type="PROSITE" id="PS50011"/>
    </source>
</evidence>
<feature type="compositionally biased region" description="Basic and acidic residues" evidence="1">
    <location>
        <begin position="84"/>
        <end position="94"/>
    </location>
</feature>
<feature type="compositionally biased region" description="Acidic residues" evidence="1">
    <location>
        <begin position="72"/>
        <end position="83"/>
    </location>
</feature>
<protein>
    <recommendedName>
        <fullName evidence="2">Protein kinase domain-containing protein</fullName>
    </recommendedName>
</protein>
<dbReference type="AlphaFoldDB" id="A0AA87YWX4"/>
<dbReference type="PROSITE" id="PS50011">
    <property type="entry name" value="PROTEIN_KINASE_DOM"/>
    <property type="match status" value="1"/>
</dbReference>
<reference evidence="3" key="1">
    <citation type="submission" date="2023-07" db="EMBL/GenBank/DDBJ databases">
        <title>draft genome sequence of fig (Ficus carica).</title>
        <authorList>
            <person name="Takahashi T."/>
            <person name="Nishimura K."/>
        </authorList>
    </citation>
    <scope>NUCLEOTIDE SEQUENCE</scope>
</reference>
<dbReference type="EMBL" id="BTGU01000001">
    <property type="protein sequence ID" value="GMN24907.1"/>
    <property type="molecule type" value="Genomic_DNA"/>
</dbReference>
<gene>
    <name evidence="3" type="ORF">TIFTF001_000743</name>
</gene>